<reference evidence="2 3" key="1">
    <citation type="submission" date="2024-11" db="EMBL/GenBank/DDBJ databases">
        <title>Chromosome-level genome assembly of the freshwater bivalve Anodonta woodiana.</title>
        <authorList>
            <person name="Chen X."/>
        </authorList>
    </citation>
    <scope>NUCLEOTIDE SEQUENCE [LARGE SCALE GENOMIC DNA]</scope>
    <source>
        <strain evidence="2">MN2024</strain>
        <tissue evidence="2">Gills</tissue>
    </source>
</reference>
<gene>
    <name evidence="2" type="ORF">ACJMK2_027096</name>
</gene>
<sequence>MSLRESIQFDANEMLTCLHHCKRSLKLHYSERTSALDNINKSSKDVEEEIKIIATEMIEYVTVLRNSTLESLSKQSRDLRDSVRKKSETIKEYQRRIESCEKKLTKCGPRQHLEEAKHLLSEIDETIGKVNHGDFKPRFEFLQSKEVTKFRNECIDLGKISVVSNESQANKLCETNENVYRPSGSDISYVGVSGNMDPEVASISTDTSDYAEVSGLYTIKKDIASTANDSLFSENKITRSIARSMSVCDNYLHWQKQTVEFVLANTIQVPIMYDNCCEITSLIVLKNGDILLTDYANCCLTVYKRQDSYHIQLDDRPCSVCRSDIDDSIIVGLCTKPLLIKYVVKGGRLQEIQRISIATEGDLLCVSCHEDIIFLSCAGIKILMVSSKTNRILKTITLNDTGTLSLQCVSAIATDGQSIYASDNGKVLCIDINSSTLKWTYDAPNFDPGDLKFKDDLLYVTDWKGRSVKMLCIGCGSLLQNVVIEEDICHPRAIDISNNYIFLSQYDEKSPSKNNYILQFDMVT</sequence>
<keyword evidence="3" id="KW-1185">Reference proteome</keyword>
<keyword evidence="1" id="KW-0175">Coiled coil</keyword>
<evidence type="ECO:0000313" key="2">
    <source>
        <dbReference type="EMBL" id="KAL3887143.1"/>
    </source>
</evidence>
<dbReference type="AlphaFoldDB" id="A0ABD3XQ83"/>
<dbReference type="EMBL" id="JBJQND010000002">
    <property type="protein sequence ID" value="KAL3887143.1"/>
    <property type="molecule type" value="Genomic_DNA"/>
</dbReference>
<protein>
    <submittedName>
        <fullName evidence="2">Uncharacterized protein</fullName>
    </submittedName>
</protein>
<evidence type="ECO:0000256" key="1">
    <source>
        <dbReference type="SAM" id="Coils"/>
    </source>
</evidence>
<proteinExistence type="predicted"/>
<accession>A0ABD3XQ83</accession>
<evidence type="ECO:0000313" key="3">
    <source>
        <dbReference type="Proteomes" id="UP001634394"/>
    </source>
</evidence>
<feature type="coiled-coil region" evidence="1">
    <location>
        <begin position="76"/>
        <end position="103"/>
    </location>
</feature>
<dbReference type="SUPFAM" id="SSF63825">
    <property type="entry name" value="YWTD domain"/>
    <property type="match status" value="1"/>
</dbReference>
<dbReference type="InterPro" id="IPR015943">
    <property type="entry name" value="WD40/YVTN_repeat-like_dom_sf"/>
</dbReference>
<dbReference type="Proteomes" id="UP001634394">
    <property type="component" value="Unassembled WGS sequence"/>
</dbReference>
<name>A0ABD3XQ83_SINWO</name>
<dbReference type="Gene3D" id="2.130.10.10">
    <property type="entry name" value="YVTN repeat-like/Quinoprotein amine dehydrogenase"/>
    <property type="match status" value="1"/>
</dbReference>
<comment type="caution">
    <text evidence="2">The sequence shown here is derived from an EMBL/GenBank/DDBJ whole genome shotgun (WGS) entry which is preliminary data.</text>
</comment>
<organism evidence="2 3">
    <name type="scientific">Sinanodonta woodiana</name>
    <name type="common">Chinese pond mussel</name>
    <name type="synonym">Anodonta woodiana</name>
    <dbReference type="NCBI Taxonomy" id="1069815"/>
    <lineage>
        <taxon>Eukaryota</taxon>
        <taxon>Metazoa</taxon>
        <taxon>Spiralia</taxon>
        <taxon>Lophotrochozoa</taxon>
        <taxon>Mollusca</taxon>
        <taxon>Bivalvia</taxon>
        <taxon>Autobranchia</taxon>
        <taxon>Heteroconchia</taxon>
        <taxon>Palaeoheterodonta</taxon>
        <taxon>Unionida</taxon>
        <taxon>Unionoidea</taxon>
        <taxon>Unionidae</taxon>
        <taxon>Unioninae</taxon>
        <taxon>Sinanodonta</taxon>
    </lineage>
</organism>